<evidence type="ECO:0000313" key="1">
    <source>
        <dbReference type="EMBL" id="PWR73629.1"/>
    </source>
</evidence>
<evidence type="ECO:0000313" key="2">
    <source>
        <dbReference type="Proteomes" id="UP000245934"/>
    </source>
</evidence>
<comment type="caution">
    <text evidence="1">The sequence shown here is derived from an EMBL/GenBank/DDBJ whole genome shotgun (WGS) entry which is preliminary data.</text>
</comment>
<dbReference type="AlphaFoldDB" id="A0A2V2N1H0"/>
<accession>A0A2V2N1H0</accession>
<dbReference type="Proteomes" id="UP000245934">
    <property type="component" value="Unassembled WGS sequence"/>
</dbReference>
<name>A0A2V2N1H0_9EURY</name>
<reference evidence="1 2" key="1">
    <citation type="submission" date="2018-05" db="EMBL/GenBank/DDBJ databases">
        <title>Draft genome of Methanospirillum stamsii Pt1.</title>
        <authorList>
            <person name="Dueholm M.S."/>
            <person name="Nielsen P.H."/>
            <person name="Bakmann L.F."/>
            <person name="Otzen D.E."/>
        </authorList>
    </citation>
    <scope>NUCLEOTIDE SEQUENCE [LARGE SCALE GENOMIC DNA]</scope>
    <source>
        <strain evidence="1 2">Pt1</strain>
    </source>
</reference>
<keyword evidence="2" id="KW-1185">Reference proteome</keyword>
<gene>
    <name evidence="1" type="ORF">DLD82_10405</name>
</gene>
<organism evidence="1 2">
    <name type="scientific">Methanospirillum stamsii</name>
    <dbReference type="NCBI Taxonomy" id="1277351"/>
    <lineage>
        <taxon>Archaea</taxon>
        <taxon>Methanobacteriati</taxon>
        <taxon>Methanobacteriota</taxon>
        <taxon>Stenosarchaea group</taxon>
        <taxon>Methanomicrobia</taxon>
        <taxon>Methanomicrobiales</taxon>
        <taxon>Methanospirillaceae</taxon>
        <taxon>Methanospirillum</taxon>
    </lineage>
</organism>
<proteinExistence type="predicted"/>
<sequence length="71" mass="8378">MIQPDKKKVFIKKSGRIIRINIKPGKGRIIDQSREFLRDFVSFPWEGMPYQACPFKEKDDLQSIGMTIRSY</sequence>
<protein>
    <submittedName>
        <fullName evidence="1">Uncharacterized protein</fullName>
    </submittedName>
</protein>
<dbReference type="EMBL" id="QGMZ01000018">
    <property type="protein sequence ID" value="PWR73629.1"/>
    <property type="molecule type" value="Genomic_DNA"/>
</dbReference>